<reference evidence="2" key="1">
    <citation type="submission" date="2015-07" db="EMBL/GenBank/DDBJ databases">
        <title>Fjat-14235 jcm11544.</title>
        <authorList>
            <person name="Liu B."/>
            <person name="Wang J."/>
            <person name="Zhu Y."/>
            <person name="Liu G."/>
            <person name="Chen Q."/>
            <person name="Chen Z."/>
            <person name="Lan J."/>
            <person name="Che J."/>
            <person name="Ge C."/>
            <person name="Shi H."/>
            <person name="Pan Z."/>
            <person name="Liu X."/>
        </authorList>
    </citation>
    <scope>NUCLEOTIDE SEQUENCE [LARGE SCALE GENOMIC DNA]</scope>
    <source>
        <strain evidence="2">JCM 11544</strain>
    </source>
</reference>
<proteinExistence type="predicted"/>
<protein>
    <recommendedName>
        <fullName evidence="3">YaaC-like Protein</fullName>
    </recommendedName>
</protein>
<dbReference type="EMBL" id="LGUE01000002">
    <property type="protein sequence ID" value="KON90680.1"/>
    <property type="molecule type" value="Genomic_DNA"/>
</dbReference>
<dbReference type="RefSeq" id="WP_053427846.1">
    <property type="nucleotide sequence ID" value="NZ_BSED01000447.1"/>
</dbReference>
<dbReference type="Proteomes" id="UP000037405">
    <property type="component" value="Unassembled WGS sequence"/>
</dbReference>
<dbReference type="AlphaFoldDB" id="A0A0M0GL70"/>
<gene>
    <name evidence="1" type="ORF">AF331_09060</name>
</gene>
<dbReference type="InterPro" id="IPR026988">
    <property type="entry name" value="YaaC-like"/>
</dbReference>
<dbReference type="STRING" id="189381.GCA_900166615_01926"/>
<comment type="caution">
    <text evidence="1">The sequence shown here is derived from an EMBL/GenBank/DDBJ whole genome shotgun (WGS) entry which is preliminary data.</text>
</comment>
<accession>A0A0M0GL70</accession>
<evidence type="ECO:0008006" key="3">
    <source>
        <dbReference type="Google" id="ProtNLM"/>
    </source>
</evidence>
<dbReference type="OrthoDB" id="2380109at2"/>
<evidence type="ECO:0000313" key="2">
    <source>
        <dbReference type="Proteomes" id="UP000037405"/>
    </source>
</evidence>
<sequence>MHDIRHWRDFLHYFQSASYTQKFLRRCYRSMPGSDVKSYDNCYPFMYYLEQGEIYYKQAEDSPLSIKPILLFYGFIHFIKAVVLTTDPNYPETTTVLAHGITSRKRKKQQYRFLHDEVKIQKNGLFTHFSSLHFDLKHLEGEKYKMEDLLDQIPEMADSFSVLMKKTTMFPFTEGRLSIEENLLNHFHWTPDSFRQHHSSLPEGIHWEGQDTLSTTLRNEALPFRWNRQEGKLALPAIKNEASSLPEVLIHYAILYNLSMIARYETEWWMELLKNRTTEDYPFILAFITLTTEKGPSLLGELLENKMKQEGE</sequence>
<dbReference type="Pfam" id="PF14175">
    <property type="entry name" value="YaaC"/>
    <property type="match status" value="1"/>
</dbReference>
<keyword evidence="2" id="KW-1185">Reference proteome</keyword>
<evidence type="ECO:0000313" key="1">
    <source>
        <dbReference type="EMBL" id="KON90680.1"/>
    </source>
</evidence>
<name>A0A0M0GL70_9BACI</name>
<dbReference type="PATRIC" id="fig|189381.12.peg.4024"/>
<organism evidence="1 2">
    <name type="scientific">Rossellomorea marisflavi</name>
    <dbReference type="NCBI Taxonomy" id="189381"/>
    <lineage>
        <taxon>Bacteria</taxon>
        <taxon>Bacillati</taxon>
        <taxon>Bacillota</taxon>
        <taxon>Bacilli</taxon>
        <taxon>Bacillales</taxon>
        <taxon>Bacillaceae</taxon>
        <taxon>Rossellomorea</taxon>
    </lineage>
</organism>